<name>A0A1S2KW47_9BACI</name>
<evidence type="ECO:0000256" key="1">
    <source>
        <dbReference type="SAM" id="SignalP"/>
    </source>
</evidence>
<dbReference type="KEGG" id="aia:AWH56_004195"/>
<reference evidence="3 4" key="3">
    <citation type="journal article" date="2019" name="Int. J. Syst. Evol. Microbiol.">
        <title>Anaerobacillus isosaccharinicus sp. nov., an alkaliphilic bacterium which degrades isosaccharinic acid.</title>
        <authorList>
            <person name="Bassil N.M."/>
            <person name="Lloyd J.R."/>
        </authorList>
    </citation>
    <scope>NUCLEOTIDE SEQUENCE [LARGE SCALE GENOMIC DNA]</scope>
    <source>
        <strain evidence="3 4">NB2006</strain>
    </source>
</reference>
<dbReference type="EMBL" id="CP063356">
    <property type="protein sequence ID" value="QOY36862.1"/>
    <property type="molecule type" value="Genomic_DNA"/>
</dbReference>
<gene>
    <name evidence="3" type="ORF">AWH56_004195</name>
    <name evidence="2" type="ORF">AWH56_23340</name>
</gene>
<organism evidence="2 4">
    <name type="scientific">Anaerobacillus isosaccharinicus</name>
    <dbReference type="NCBI Taxonomy" id="1532552"/>
    <lineage>
        <taxon>Bacteria</taxon>
        <taxon>Bacillati</taxon>
        <taxon>Bacillota</taxon>
        <taxon>Bacilli</taxon>
        <taxon>Bacillales</taxon>
        <taxon>Bacillaceae</taxon>
        <taxon>Anaerobacillus</taxon>
    </lineage>
</organism>
<evidence type="ECO:0008006" key="5">
    <source>
        <dbReference type="Google" id="ProtNLM"/>
    </source>
</evidence>
<keyword evidence="4" id="KW-1185">Reference proteome</keyword>
<dbReference type="SUPFAM" id="SSF110296">
    <property type="entry name" value="Oligoxyloglucan reducing end-specific cellobiohydrolase"/>
    <property type="match status" value="1"/>
</dbReference>
<evidence type="ECO:0000313" key="2">
    <source>
        <dbReference type="EMBL" id="OIJ04354.1"/>
    </source>
</evidence>
<feature type="chain" id="PRO_5038219832" description="Sortilin N-terminal domain-containing protein" evidence="1">
    <location>
        <begin position="22"/>
        <end position="320"/>
    </location>
</feature>
<accession>A0A1S2KW47</accession>
<reference evidence="2 4" key="1">
    <citation type="submission" date="2016-10" db="EMBL/GenBank/DDBJ databases">
        <title>Draft genome sequences of four alkaliphilic bacteria belonging to the Anaerobacillus genus.</title>
        <authorList>
            <person name="Bassil N.M."/>
            <person name="Lloyd J.R."/>
        </authorList>
    </citation>
    <scope>NUCLEOTIDE SEQUENCE [LARGE SCALE GENOMIC DNA]</scope>
    <source>
        <strain evidence="2 4">NB2006</strain>
    </source>
</reference>
<dbReference type="RefSeq" id="WP_071319322.1">
    <property type="nucleotide sequence ID" value="NZ_CP063356.2"/>
</dbReference>
<keyword evidence="1" id="KW-0732">Signal</keyword>
<evidence type="ECO:0000313" key="4">
    <source>
        <dbReference type="Proteomes" id="UP000180175"/>
    </source>
</evidence>
<dbReference type="InterPro" id="IPR015943">
    <property type="entry name" value="WD40/YVTN_repeat-like_dom_sf"/>
</dbReference>
<evidence type="ECO:0000313" key="3">
    <source>
        <dbReference type="EMBL" id="QOY36862.1"/>
    </source>
</evidence>
<protein>
    <recommendedName>
        <fullName evidence="5">Sortilin N-terminal domain-containing protein</fullName>
    </recommendedName>
</protein>
<reference evidence="3 4" key="2">
    <citation type="journal article" date="2017" name="Genome Announc.">
        <title>Draft Genome Sequences of Four Alkaliphilic Bacteria Belonging to the Anaerobacillus Genus.</title>
        <authorList>
            <person name="Bassil N.M."/>
            <person name="Lloyd J.R."/>
        </authorList>
    </citation>
    <scope>NUCLEOTIDE SEQUENCE [LARGE SCALE GENOMIC DNA]</scope>
    <source>
        <strain evidence="3 4">NB2006</strain>
    </source>
</reference>
<feature type="signal peptide" evidence="1">
    <location>
        <begin position="1"/>
        <end position="21"/>
    </location>
</feature>
<dbReference type="Proteomes" id="UP000180175">
    <property type="component" value="Chromosome"/>
</dbReference>
<dbReference type="Gene3D" id="2.130.10.10">
    <property type="entry name" value="YVTN repeat-like/Quinoprotein amine dehydrogenase"/>
    <property type="match status" value="1"/>
</dbReference>
<reference evidence="3" key="4">
    <citation type="submission" date="2020-10" db="EMBL/GenBank/DDBJ databases">
        <authorList>
            <person name="Bassil N.M."/>
            <person name="Lloyd J.R."/>
        </authorList>
    </citation>
    <scope>NUCLEOTIDE SEQUENCE</scope>
    <source>
        <strain evidence="3">NB2006</strain>
    </source>
</reference>
<dbReference type="EMBL" id="LQXD01000201">
    <property type="protein sequence ID" value="OIJ04354.1"/>
    <property type="molecule type" value="Genomic_DNA"/>
</dbReference>
<dbReference type="OrthoDB" id="9764804at2"/>
<sequence>MKTKKMLLALGLASIVAIISACGSNSDTSEGSKNNLVIVGETVEIENREQVASFSHIHGLSKHPDDSNKLLLASHYGLIEYNKESNLAHFVGSERFDLMGYSRVPGSNILMTSGHPGEGSKLPNPLGFLWSNDFGQTWEVRALHGMVDFHGLTATSDQSKLLGYGSDGKRDALFKSYDQGFTWEVIKSVGLPLSHDEFLDLSIAPNNGDIAYAATSKGLFYTNDGGVNWVKKLDGYFTALYVVGEDEVVFYEASENGLFRLKGEETISYNLYLGRDAVNYIVVENDSTTVTVSTFQNNILETTNHGEAWETLLAEGNFPQ</sequence>
<dbReference type="PROSITE" id="PS51257">
    <property type="entry name" value="PROKAR_LIPOPROTEIN"/>
    <property type="match status" value="1"/>
</dbReference>
<dbReference type="AlphaFoldDB" id="A0A1S2KW47"/>
<proteinExistence type="predicted"/>